<sequence>MSLRAELVFGKTSKLWCDCILLNYLVLRSHPISSCPGFNKFCQRVYVCNISIII</sequence>
<protein>
    <submittedName>
        <fullName evidence="1">Uncharacterized protein</fullName>
    </submittedName>
</protein>
<organism evidence="1">
    <name type="scientific">Rhizophora mucronata</name>
    <name type="common">Asiatic mangrove</name>
    <dbReference type="NCBI Taxonomy" id="61149"/>
    <lineage>
        <taxon>Eukaryota</taxon>
        <taxon>Viridiplantae</taxon>
        <taxon>Streptophyta</taxon>
        <taxon>Embryophyta</taxon>
        <taxon>Tracheophyta</taxon>
        <taxon>Spermatophyta</taxon>
        <taxon>Magnoliopsida</taxon>
        <taxon>eudicotyledons</taxon>
        <taxon>Gunneridae</taxon>
        <taxon>Pentapetalae</taxon>
        <taxon>rosids</taxon>
        <taxon>fabids</taxon>
        <taxon>Malpighiales</taxon>
        <taxon>Rhizophoraceae</taxon>
        <taxon>Rhizophora</taxon>
    </lineage>
</organism>
<reference evidence="1" key="1">
    <citation type="submission" date="2018-02" db="EMBL/GenBank/DDBJ databases">
        <title>Rhizophora mucronata_Transcriptome.</title>
        <authorList>
            <person name="Meera S.P."/>
            <person name="Sreeshan A."/>
            <person name="Augustine A."/>
        </authorList>
    </citation>
    <scope>NUCLEOTIDE SEQUENCE</scope>
    <source>
        <tissue evidence="1">Leaf</tissue>
    </source>
</reference>
<evidence type="ECO:0000313" key="1">
    <source>
        <dbReference type="EMBL" id="MBX69520.1"/>
    </source>
</evidence>
<accession>A0A2P2QR99</accession>
<name>A0A2P2QR99_RHIMU</name>
<dbReference type="EMBL" id="GGEC01089036">
    <property type="protein sequence ID" value="MBX69520.1"/>
    <property type="molecule type" value="Transcribed_RNA"/>
</dbReference>
<dbReference type="AlphaFoldDB" id="A0A2P2QR99"/>
<proteinExistence type="predicted"/>